<keyword evidence="2" id="KW-0808">Transferase</keyword>
<evidence type="ECO:0000313" key="3">
    <source>
        <dbReference type="Proteomes" id="UP000030653"/>
    </source>
</evidence>
<dbReference type="OMA" id="EIGRYCC"/>
<accession>M5G9A8</accession>
<dbReference type="InterPro" id="IPR041698">
    <property type="entry name" value="Methyltransf_25"/>
</dbReference>
<dbReference type="STRING" id="1858805.M5G9A8"/>
<dbReference type="InterPro" id="IPR029063">
    <property type="entry name" value="SAM-dependent_MTases_sf"/>
</dbReference>
<dbReference type="Proteomes" id="UP000030653">
    <property type="component" value="Unassembled WGS sequence"/>
</dbReference>
<dbReference type="EMBL" id="JH795857">
    <property type="protein sequence ID" value="EJU04795.1"/>
    <property type="molecule type" value="Genomic_DNA"/>
</dbReference>
<keyword evidence="2" id="KW-0489">Methyltransferase</keyword>
<dbReference type="PANTHER" id="PTHR43591">
    <property type="entry name" value="METHYLTRANSFERASE"/>
    <property type="match status" value="1"/>
</dbReference>
<dbReference type="Pfam" id="PF13649">
    <property type="entry name" value="Methyltransf_25"/>
    <property type="match status" value="1"/>
</dbReference>
<dbReference type="PANTHER" id="PTHR43591:SF110">
    <property type="entry name" value="RHODANESE DOMAIN-CONTAINING PROTEIN"/>
    <property type="match status" value="1"/>
</dbReference>
<gene>
    <name evidence="2" type="ORF">DACRYDRAFT_75708</name>
</gene>
<dbReference type="GO" id="GO:0032259">
    <property type="term" value="P:methylation"/>
    <property type="evidence" value="ECO:0007669"/>
    <property type="project" value="UniProtKB-KW"/>
</dbReference>
<proteinExistence type="predicted"/>
<reference evidence="2 3" key="1">
    <citation type="journal article" date="2012" name="Science">
        <title>The Paleozoic origin of enzymatic lignin decomposition reconstructed from 31 fungal genomes.</title>
        <authorList>
            <person name="Floudas D."/>
            <person name="Binder M."/>
            <person name="Riley R."/>
            <person name="Barry K."/>
            <person name="Blanchette R.A."/>
            <person name="Henrissat B."/>
            <person name="Martinez A.T."/>
            <person name="Otillar R."/>
            <person name="Spatafora J.W."/>
            <person name="Yadav J.S."/>
            <person name="Aerts A."/>
            <person name="Benoit I."/>
            <person name="Boyd A."/>
            <person name="Carlson A."/>
            <person name="Copeland A."/>
            <person name="Coutinho P.M."/>
            <person name="de Vries R.P."/>
            <person name="Ferreira P."/>
            <person name="Findley K."/>
            <person name="Foster B."/>
            <person name="Gaskell J."/>
            <person name="Glotzer D."/>
            <person name="Gorecki P."/>
            <person name="Heitman J."/>
            <person name="Hesse C."/>
            <person name="Hori C."/>
            <person name="Igarashi K."/>
            <person name="Jurgens J.A."/>
            <person name="Kallen N."/>
            <person name="Kersten P."/>
            <person name="Kohler A."/>
            <person name="Kuees U."/>
            <person name="Kumar T.K.A."/>
            <person name="Kuo A."/>
            <person name="LaButti K."/>
            <person name="Larrondo L.F."/>
            <person name="Lindquist E."/>
            <person name="Ling A."/>
            <person name="Lombard V."/>
            <person name="Lucas S."/>
            <person name="Lundell T."/>
            <person name="Martin R."/>
            <person name="McLaughlin D.J."/>
            <person name="Morgenstern I."/>
            <person name="Morin E."/>
            <person name="Murat C."/>
            <person name="Nagy L.G."/>
            <person name="Nolan M."/>
            <person name="Ohm R.A."/>
            <person name="Patyshakuliyeva A."/>
            <person name="Rokas A."/>
            <person name="Ruiz-Duenas F.J."/>
            <person name="Sabat G."/>
            <person name="Salamov A."/>
            <person name="Samejima M."/>
            <person name="Schmutz J."/>
            <person name="Slot J.C."/>
            <person name="St John F."/>
            <person name="Stenlid J."/>
            <person name="Sun H."/>
            <person name="Sun S."/>
            <person name="Syed K."/>
            <person name="Tsang A."/>
            <person name="Wiebenga A."/>
            <person name="Young D."/>
            <person name="Pisabarro A."/>
            <person name="Eastwood D.C."/>
            <person name="Martin F."/>
            <person name="Cullen D."/>
            <person name="Grigoriev I.V."/>
            <person name="Hibbett D.S."/>
        </authorList>
    </citation>
    <scope>NUCLEOTIDE SEQUENCE [LARGE SCALE GENOMIC DNA]</scope>
    <source>
        <strain evidence="2 3">DJM-731 SS1</strain>
    </source>
</reference>
<keyword evidence="3" id="KW-1185">Reference proteome</keyword>
<dbReference type="OrthoDB" id="184880at2759"/>
<evidence type="ECO:0000313" key="2">
    <source>
        <dbReference type="EMBL" id="EJU04795.1"/>
    </source>
</evidence>
<dbReference type="SUPFAM" id="SSF53335">
    <property type="entry name" value="S-adenosyl-L-methionine-dependent methyltransferases"/>
    <property type="match status" value="1"/>
</dbReference>
<dbReference type="Gene3D" id="3.40.50.150">
    <property type="entry name" value="Vaccinia Virus protein VP39"/>
    <property type="match status" value="1"/>
</dbReference>
<dbReference type="AlphaFoldDB" id="M5G9A8"/>
<dbReference type="RefSeq" id="XP_040631689.1">
    <property type="nucleotide sequence ID" value="XM_040776153.1"/>
</dbReference>
<dbReference type="CDD" id="cd02440">
    <property type="entry name" value="AdoMet_MTases"/>
    <property type="match status" value="1"/>
</dbReference>
<evidence type="ECO:0000259" key="1">
    <source>
        <dbReference type="Pfam" id="PF13649"/>
    </source>
</evidence>
<sequence>MTQLVTSSPIQPLSRASTRYYTTHTHATSKYLLPADEEEHHRLGRQNDLLRALFDDELLPSDVHLREGDKVLDSGCGPGFWALDLAAAVPINVEIHGFDIEQRMLPSQHPANTIFTVHNMLDLSQSWSHTFAVAHQRLTLSALDWPGWQTTLRNLFRVLKPGGHLIIVDQARASWHLPDDAPVETNISYTHRLEVLVERLFVAKNLLINCGERLPFLIKEAGFEDVEVERRRARFGPEEGEGWRENALGVARGLKGPILKAGGFGLMHSEQEWDNLMAHVDEEWKVHAFECDFVRITARKPEQVGFDFDMKPKRVNEGFP</sequence>
<protein>
    <submittedName>
        <fullName evidence="2">S-adenosyl-L-methionine-dependent methyltransferase</fullName>
    </submittedName>
</protein>
<name>M5G9A8_DACPD</name>
<feature type="domain" description="Methyltransferase" evidence="1">
    <location>
        <begin position="71"/>
        <end position="163"/>
    </location>
</feature>
<dbReference type="HOGENOM" id="CLU_010595_9_3_1"/>
<dbReference type="GeneID" id="63691215"/>
<dbReference type="GO" id="GO:0008168">
    <property type="term" value="F:methyltransferase activity"/>
    <property type="evidence" value="ECO:0007669"/>
    <property type="project" value="UniProtKB-KW"/>
</dbReference>
<organism evidence="2 3">
    <name type="scientific">Dacryopinax primogenitus (strain DJM 731)</name>
    <name type="common">Brown rot fungus</name>
    <dbReference type="NCBI Taxonomy" id="1858805"/>
    <lineage>
        <taxon>Eukaryota</taxon>
        <taxon>Fungi</taxon>
        <taxon>Dikarya</taxon>
        <taxon>Basidiomycota</taxon>
        <taxon>Agaricomycotina</taxon>
        <taxon>Dacrymycetes</taxon>
        <taxon>Dacrymycetales</taxon>
        <taxon>Dacrymycetaceae</taxon>
        <taxon>Dacryopinax</taxon>
    </lineage>
</organism>